<keyword evidence="7" id="KW-0443">Lipid metabolism</keyword>
<keyword evidence="8" id="KW-0576">Peroxisome</keyword>
<keyword evidence="3" id="KW-0276">Fatty acid metabolism</keyword>
<dbReference type="Pfam" id="PF00725">
    <property type="entry name" value="3HCDH"/>
    <property type="match status" value="2"/>
</dbReference>
<evidence type="ECO:0000256" key="4">
    <source>
        <dbReference type="ARBA" id="ARBA00022963"/>
    </source>
</evidence>
<keyword evidence="11" id="KW-0511">Multifunctional enzyme</keyword>
<sequence length="696" mass="73717">MSVVRYEPAGEIGYIVVNSPPVNALSVAVRQGLLDAIGTFAADDARVAVLYCEGRTFIAGADISEFGKAPVPPFLPDVIAAIEASTKPVIAALHGTVLGGGLEVALGAHGRIGLNGTRVGLPEVTLGLMPGAGGTQRLPRAIGIEKAAEVITSGRQIGAAEALDLGILDALSDAADARTAGTAEAQRWLAEGRAPRRLSEVPAPGITDDALAALRAKVDRTARGQVAPLRALDTMIEGLSMPFPAAMQHERSAFLALMQTPERAALIHAFFAERAAAQMPVNARPRQFQRVGIIGGGTMGQGIAAAALNAGLDVTLIERDQAAADKALAGIARMQDEAVKRGKLSQVDRDAMVHDRFRAGSDYAALSESDLVIEAVFENMDVKQEVFRQLDQVCRPGAVLATNTSYLDVDQIAGVTGRPQDVIGLHFFSPANVMRLLEIVIAEATAPDVVATAFALAKAMGKIAVPSGICDGFIGNRMLLAYRTAADHLVLDGASPFQVDRAVTGLGFPMGPYQVGDLAGLDIGYATRQRKAATRDPRERVPVFADRLVEAGRLGRKSGQGYYIYDAESPKGRPAPDVDDLVAQVRSDLGLTPRSFDDEEIRDRYMAAMVNEAAKILDEGIAAKPSDIDAVLLHGYGFPRHKGGPMHWADTVGLDRIVANILSYAADDPYFWALSPLLEKLASEGRRFADLNAKSS</sequence>
<evidence type="ECO:0000256" key="8">
    <source>
        <dbReference type="ARBA" id="ARBA00023140"/>
    </source>
</evidence>
<dbReference type="Gene3D" id="1.10.1040.50">
    <property type="match status" value="1"/>
</dbReference>
<dbReference type="SUPFAM" id="SSF52096">
    <property type="entry name" value="ClpP/crotonase"/>
    <property type="match status" value="1"/>
</dbReference>
<evidence type="ECO:0000256" key="6">
    <source>
        <dbReference type="ARBA" id="ARBA00023027"/>
    </source>
</evidence>
<feature type="domain" description="3-hydroxyacyl-CoA dehydrogenase C-terminal" evidence="13">
    <location>
        <begin position="603"/>
        <end position="686"/>
    </location>
</feature>
<dbReference type="InterPro" id="IPR036291">
    <property type="entry name" value="NAD(P)-bd_dom_sf"/>
</dbReference>
<evidence type="ECO:0000259" key="13">
    <source>
        <dbReference type="Pfam" id="PF00725"/>
    </source>
</evidence>
<dbReference type="CDD" id="cd06558">
    <property type="entry name" value="crotonase-like"/>
    <property type="match status" value="1"/>
</dbReference>
<name>A0ABS8Z580_9RHOB</name>
<gene>
    <name evidence="15" type="ORF">LZA78_16585</name>
</gene>
<dbReference type="EMBL" id="JAJUOS010000017">
    <property type="protein sequence ID" value="MCE5975095.1"/>
    <property type="molecule type" value="Genomic_DNA"/>
</dbReference>
<dbReference type="Pfam" id="PF02737">
    <property type="entry name" value="3HCDH_N"/>
    <property type="match status" value="1"/>
</dbReference>
<evidence type="ECO:0000256" key="2">
    <source>
        <dbReference type="ARBA" id="ARBA00005005"/>
    </source>
</evidence>
<keyword evidence="9" id="KW-0413">Isomerase</keyword>
<comment type="pathway">
    <text evidence="2">Lipid metabolism; fatty acid beta-oxidation.</text>
</comment>
<keyword evidence="6" id="KW-0520">NAD</keyword>
<keyword evidence="4" id="KW-0442">Lipid degradation</keyword>
<dbReference type="InterPro" id="IPR008927">
    <property type="entry name" value="6-PGluconate_DH-like_C_sf"/>
</dbReference>
<dbReference type="InterPro" id="IPR029045">
    <property type="entry name" value="ClpP/crotonase-like_dom_sf"/>
</dbReference>
<dbReference type="PANTHER" id="PTHR23309">
    <property type="entry name" value="3-HYDROXYACYL-COA DEHYROGENASE"/>
    <property type="match status" value="1"/>
</dbReference>
<comment type="subcellular location">
    <subcellularLocation>
        <location evidence="1">Peroxisome</location>
    </subcellularLocation>
</comment>
<reference evidence="15 16" key="1">
    <citation type="submission" date="2021-12" db="EMBL/GenBank/DDBJ databases">
        <title>Sinirhodobacter sp. WL0062 is a bacterium isolated from seawater.</title>
        <authorList>
            <person name="Wang L."/>
            <person name="He W."/>
            <person name="Zhang D.-F."/>
        </authorList>
    </citation>
    <scope>NUCLEOTIDE SEQUENCE [LARGE SCALE GENOMIC DNA]</scope>
    <source>
        <strain evidence="15 16">WL0062</strain>
    </source>
</reference>
<evidence type="ECO:0000256" key="12">
    <source>
        <dbReference type="ARBA" id="ARBA00049556"/>
    </source>
</evidence>
<dbReference type="InterPro" id="IPR001753">
    <property type="entry name" value="Enoyl-CoA_hydra/iso"/>
</dbReference>
<proteinExistence type="predicted"/>
<evidence type="ECO:0000256" key="11">
    <source>
        <dbReference type="ARBA" id="ARBA00023268"/>
    </source>
</evidence>
<evidence type="ECO:0000256" key="7">
    <source>
        <dbReference type="ARBA" id="ARBA00023098"/>
    </source>
</evidence>
<dbReference type="PANTHER" id="PTHR23309:SF51">
    <property type="entry name" value="3-HYDROXYACYL-COA DEHYDROGENASE-RELATED"/>
    <property type="match status" value="1"/>
</dbReference>
<dbReference type="Proteomes" id="UP001521181">
    <property type="component" value="Unassembled WGS sequence"/>
</dbReference>
<dbReference type="Gene3D" id="3.40.50.720">
    <property type="entry name" value="NAD(P)-binding Rossmann-like Domain"/>
    <property type="match status" value="1"/>
</dbReference>
<comment type="caution">
    <text evidence="15">The sequence shown here is derived from an EMBL/GenBank/DDBJ whole genome shotgun (WGS) entry which is preliminary data.</text>
</comment>
<dbReference type="RefSeq" id="WP_233678018.1">
    <property type="nucleotide sequence ID" value="NZ_JAJUOS010000017.1"/>
</dbReference>
<protein>
    <submittedName>
        <fullName evidence="15">3-hydroxyacyl-CoA dehydrogenase NAD-binding domain-containing protein</fullName>
    </submittedName>
</protein>
<evidence type="ECO:0000256" key="10">
    <source>
        <dbReference type="ARBA" id="ARBA00023239"/>
    </source>
</evidence>
<keyword evidence="5" id="KW-0560">Oxidoreductase</keyword>
<dbReference type="InterPro" id="IPR006108">
    <property type="entry name" value="3HC_DH_C"/>
</dbReference>
<evidence type="ECO:0000259" key="14">
    <source>
        <dbReference type="Pfam" id="PF02737"/>
    </source>
</evidence>
<evidence type="ECO:0000256" key="1">
    <source>
        <dbReference type="ARBA" id="ARBA00004275"/>
    </source>
</evidence>
<comment type="catalytic activity">
    <reaction evidence="12">
        <text>a (3S)-3-hydroxyacyl-CoA + NAD(+) = a 3-oxoacyl-CoA + NADH + H(+)</text>
        <dbReference type="Rhea" id="RHEA:22432"/>
        <dbReference type="ChEBI" id="CHEBI:15378"/>
        <dbReference type="ChEBI" id="CHEBI:57318"/>
        <dbReference type="ChEBI" id="CHEBI:57540"/>
        <dbReference type="ChEBI" id="CHEBI:57945"/>
        <dbReference type="ChEBI" id="CHEBI:90726"/>
        <dbReference type="EC" id="1.1.1.35"/>
    </reaction>
</comment>
<evidence type="ECO:0000256" key="5">
    <source>
        <dbReference type="ARBA" id="ARBA00023002"/>
    </source>
</evidence>
<keyword evidence="10" id="KW-0456">Lyase</keyword>
<feature type="domain" description="3-hydroxyacyl-CoA dehydrogenase NAD binding" evidence="14">
    <location>
        <begin position="291"/>
        <end position="466"/>
    </location>
</feature>
<evidence type="ECO:0000313" key="15">
    <source>
        <dbReference type="EMBL" id="MCE5975095.1"/>
    </source>
</evidence>
<dbReference type="InterPro" id="IPR006176">
    <property type="entry name" value="3-OHacyl-CoA_DH_NAD-bd"/>
</dbReference>
<evidence type="ECO:0000256" key="3">
    <source>
        <dbReference type="ARBA" id="ARBA00022832"/>
    </source>
</evidence>
<dbReference type="SUPFAM" id="SSF51735">
    <property type="entry name" value="NAD(P)-binding Rossmann-fold domains"/>
    <property type="match status" value="1"/>
</dbReference>
<feature type="domain" description="3-hydroxyacyl-CoA dehydrogenase C-terminal" evidence="13">
    <location>
        <begin position="472"/>
        <end position="565"/>
    </location>
</feature>
<dbReference type="Gene3D" id="3.90.226.10">
    <property type="entry name" value="2-enoyl-CoA Hydratase, Chain A, domain 1"/>
    <property type="match status" value="1"/>
</dbReference>
<keyword evidence="16" id="KW-1185">Reference proteome</keyword>
<organism evidence="15 16">
    <name type="scientific">Rhodobacter flavimaris</name>
    <dbReference type="NCBI Taxonomy" id="2907145"/>
    <lineage>
        <taxon>Bacteria</taxon>
        <taxon>Pseudomonadati</taxon>
        <taxon>Pseudomonadota</taxon>
        <taxon>Alphaproteobacteria</taxon>
        <taxon>Rhodobacterales</taxon>
        <taxon>Rhodobacter group</taxon>
        <taxon>Rhodobacter</taxon>
    </lineage>
</organism>
<evidence type="ECO:0000313" key="16">
    <source>
        <dbReference type="Proteomes" id="UP001521181"/>
    </source>
</evidence>
<accession>A0ABS8Z580</accession>
<dbReference type="SUPFAM" id="SSF48179">
    <property type="entry name" value="6-phosphogluconate dehydrogenase C-terminal domain-like"/>
    <property type="match status" value="2"/>
</dbReference>
<dbReference type="Pfam" id="PF00378">
    <property type="entry name" value="ECH_1"/>
    <property type="match status" value="1"/>
</dbReference>
<evidence type="ECO:0000256" key="9">
    <source>
        <dbReference type="ARBA" id="ARBA00023235"/>
    </source>
</evidence>